<dbReference type="PROSITE" id="PS01329">
    <property type="entry name" value="COX6A"/>
    <property type="match status" value="1"/>
</dbReference>
<evidence type="ECO:0000256" key="12">
    <source>
        <dbReference type="RuleBase" id="RU004397"/>
    </source>
</evidence>
<dbReference type="EMBL" id="GECZ01027414">
    <property type="protein sequence ID" value="JAS42355.1"/>
    <property type="molecule type" value="Transcribed_RNA"/>
</dbReference>
<keyword evidence="7" id="KW-1133">Transmembrane helix</keyword>
<dbReference type="PANTHER" id="PTHR11504">
    <property type="entry name" value="CYTOCHROME C OXIDASE POLYPEPTIDE VIA"/>
    <property type="match status" value="1"/>
</dbReference>
<evidence type="ECO:0000256" key="2">
    <source>
        <dbReference type="ARBA" id="ARBA00004673"/>
    </source>
</evidence>
<keyword evidence="8" id="KW-0560">Oxidoreductase</keyword>
<sequence>MFSLVRKRIIQQNIIRHFSTSRIHQILEKPDCCEDPCCEDPPPPPEQDHGHSAKVFKAISLFFCIPVVLMMTFVQYKNYIAAKTECEDRPEFIPYDHMRIRTKRFPWGDGNKSLFHNPHVNALPDGYEDEHDE</sequence>
<comment type="subcellular location">
    <subcellularLocation>
        <location evidence="1">Mitochondrion inner membrane</location>
        <topology evidence="1">Single-pass membrane protein</topology>
    </subcellularLocation>
</comment>
<dbReference type="AlphaFoldDB" id="A0A1B6EWI5"/>
<keyword evidence="6" id="KW-0809">Transit peptide</keyword>
<keyword evidence="9 12" id="KW-0496">Mitochondrion</keyword>
<dbReference type="SUPFAM" id="SSF81411">
    <property type="entry name" value="Mitochondrial cytochrome c oxidase subunit VIa"/>
    <property type="match status" value="1"/>
</dbReference>
<evidence type="ECO:0000256" key="5">
    <source>
        <dbReference type="ARBA" id="ARBA00022792"/>
    </source>
</evidence>
<dbReference type="UniPathway" id="UPA00705"/>
<evidence type="ECO:0000256" key="6">
    <source>
        <dbReference type="ARBA" id="ARBA00022946"/>
    </source>
</evidence>
<gene>
    <name evidence="13" type="ORF">g.5564</name>
</gene>
<dbReference type="Gene3D" id="4.10.95.10">
    <property type="entry name" value="Cytochrome c oxidase, subunit VIa"/>
    <property type="match status" value="1"/>
</dbReference>
<dbReference type="PANTHER" id="PTHR11504:SF0">
    <property type="entry name" value="CYTOCHROME C OXIDASE SUBUNIT"/>
    <property type="match status" value="1"/>
</dbReference>
<dbReference type="GO" id="GO:0016491">
    <property type="term" value="F:oxidoreductase activity"/>
    <property type="evidence" value="ECO:0007669"/>
    <property type="project" value="UniProtKB-KW"/>
</dbReference>
<dbReference type="GO" id="GO:0006123">
    <property type="term" value="P:mitochondrial electron transport, cytochrome c to oxygen"/>
    <property type="evidence" value="ECO:0007669"/>
    <property type="project" value="TreeGrafter"/>
</dbReference>
<organism evidence="13">
    <name type="scientific">Cuerna arida</name>
    <dbReference type="NCBI Taxonomy" id="1464854"/>
    <lineage>
        <taxon>Eukaryota</taxon>
        <taxon>Metazoa</taxon>
        <taxon>Ecdysozoa</taxon>
        <taxon>Arthropoda</taxon>
        <taxon>Hexapoda</taxon>
        <taxon>Insecta</taxon>
        <taxon>Pterygota</taxon>
        <taxon>Neoptera</taxon>
        <taxon>Paraneoptera</taxon>
        <taxon>Hemiptera</taxon>
        <taxon>Auchenorrhyncha</taxon>
        <taxon>Membracoidea</taxon>
        <taxon>Cicadellidae</taxon>
        <taxon>Cicadellinae</taxon>
        <taxon>Proconiini</taxon>
        <taxon>Cuerna</taxon>
    </lineage>
</organism>
<proteinExistence type="inferred from homology"/>
<keyword evidence="4" id="KW-0812">Transmembrane</keyword>
<evidence type="ECO:0000256" key="10">
    <source>
        <dbReference type="ARBA" id="ARBA00023136"/>
    </source>
</evidence>
<evidence type="ECO:0000256" key="1">
    <source>
        <dbReference type="ARBA" id="ARBA00004434"/>
    </source>
</evidence>
<name>A0A1B6EWI5_9HEMI</name>
<dbReference type="FunFam" id="4.10.95.10:FF:000001">
    <property type="entry name" value="Cytochrome c oxidase subunit 6A, mitochondrial"/>
    <property type="match status" value="1"/>
</dbReference>
<keyword evidence="5 12" id="KW-0999">Mitochondrion inner membrane</keyword>
<dbReference type="InterPro" id="IPR001349">
    <property type="entry name" value="Cyt_c_oxidase_su6a"/>
</dbReference>
<dbReference type="InterPro" id="IPR036418">
    <property type="entry name" value="Cyt_c_oxidase_su6a_sf"/>
</dbReference>
<evidence type="ECO:0000256" key="8">
    <source>
        <dbReference type="ARBA" id="ARBA00023002"/>
    </source>
</evidence>
<keyword evidence="10 12" id="KW-0472">Membrane</keyword>
<comment type="pathway">
    <text evidence="2">Energy metabolism; oxidative phosphorylation.</text>
</comment>
<dbReference type="GO" id="GO:0030234">
    <property type="term" value="F:enzyme regulator activity"/>
    <property type="evidence" value="ECO:0007669"/>
    <property type="project" value="TreeGrafter"/>
</dbReference>
<dbReference type="GO" id="GO:0005743">
    <property type="term" value="C:mitochondrial inner membrane"/>
    <property type="evidence" value="ECO:0007669"/>
    <property type="project" value="UniProtKB-SubCell"/>
</dbReference>
<evidence type="ECO:0000313" key="13">
    <source>
        <dbReference type="EMBL" id="JAS42355.1"/>
    </source>
</evidence>
<dbReference type="Pfam" id="PF02046">
    <property type="entry name" value="COX6A"/>
    <property type="match status" value="1"/>
</dbReference>
<evidence type="ECO:0000256" key="9">
    <source>
        <dbReference type="ARBA" id="ARBA00023128"/>
    </source>
</evidence>
<dbReference type="InterPro" id="IPR018507">
    <property type="entry name" value="Cyt_c_oxidase_su6a_CS"/>
</dbReference>
<evidence type="ECO:0000256" key="4">
    <source>
        <dbReference type="ARBA" id="ARBA00022692"/>
    </source>
</evidence>
<comment type="similarity">
    <text evidence="3 11">Belongs to the cytochrome c oxidase subunit 6A family.</text>
</comment>
<accession>A0A1B6EWI5</accession>
<evidence type="ECO:0000256" key="11">
    <source>
        <dbReference type="RuleBase" id="RU004396"/>
    </source>
</evidence>
<protein>
    <recommendedName>
        <fullName evidence="12">Cytochrome c oxidase subunit</fullName>
    </recommendedName>
    <alternativeName>
        <fullName evidence="12">Cytochrome c oxidase polypeptide VIa</fullName>
    </alternativeName>
</protein>
<reference evidence="13" key="1">
    <citation type="submission" date="2015-11" db="EMBL/GenBank/DDBJ databases">
        <title>De novo transcriptome assembly of four potential Pierce s Disease insect vectors from Arizona vineyards.</title>
        <authorList>
            <person name="Tassone E.E."/>
        </authorList>
    </citation>
    <scope>NUCLEOTIDE SEQUENCE</scope>
</reference>
<evidence type="ECO:0000256" key="7">
    <source>
        <dbReference type="ARBA" id="ARBA00022989"/>
    </source>
</evidence>
<evidence type="ECO:0000256" key="3">
    <source>
        <dbReference type="ARBA" id="ARBA00005553"/>
    </source>
</evidence>